<proteinExistence type="predicted"/>
<name>A0A1N7FSE4_9ACTN</name>
<evidence type="ECO:0000313" key="2">
    <source>
        <dbReference type="EMBL" id="SIS03194.1"/>
    </source>
</evidence>
<gene>
    <name evidence="2" type="ORF">SAMN05444858_14611</name>
</gene>
<dbReference type="Proteomes" id="UP000186004">
    <property type="component" value="Unassembled WGS sequence"/>
</dbReference>
<dbReference type="GO" id="GO:0006508">
    <property type="term" value="P:proteolysis"/>
    <property type="evidence" value="ECO:0007669"/>
    <property type="project" value="InterPro"/>
</dbReference>
<accession>A0A1N7FSE4</accession>
<dbReference type="SUPFAM" id="SSF53187">
    <property type="entry name" value="Zn-dependent exopeptidases"/>
    <property type="match status" value="1"/>
</dbReference>
<dbReference type="Gene3D" id="3.50.30.30">
    <property type="match status" value="1"/>
</dbReference>
<organism evidence="2 3">
    <name type="scientific">Micromonospora avicenniae</name>
    <dbReference type="NCBI Taxonomy" id="1198245"/>
    <lineage>
        <taxon>Bacteria</taxon>
        <taxon>Bacillati</taxon>
        <taxon>Actinomycetota</taxon>
        <taxon>Actinomycetes</taxon>
        <taxon>Micromonosporales</taxon>
        <taxon>Micromonosporaceae</taxon>
        <taxon>Micromonospora</taxon>
    </lineage>
</organism>
<dbReference type="AlphaFoldDB" id="A0A1N7FSE4"/>
<dbReference type="InterPro" id="IPR045175">
    <property type="entry name" value="M28_fam"/>
</dbReference>
<dbReference type="PANTHER" id="PTHR12147:SF26">
    <property type="entry name" value="PEPTIDASE M28 DOMAIN-CONTAINING PROTEIN"/>
    <property type="match status" value="1"/>
</dbReference>
<sequence length="709" mass="72760">MANPAMAASDAAASPARAPATPFASYDKEIVSKFDAANSYEHVRHLAEDIGPRLNGTPQELLAAEYIGSVLTSYGFEAKIGHWGPVSTKRVGTVTSPNAKLPGGPNWQMSASTSGKFTEAGPAVRAAVLDAGTGLTPGAFDGAAGKIVFADYTTTAATRNAIVDNAVKAGAVAVILAYPTGNSAPPAFTLTTPQPTIPVLGGGTAHSKWIRGLLAEGPLTLNISTHEYLNPDGSYVVGTRHAVGDPQGTKAPIVMVGAHIDSVLGGPGAHDDASGNGVSLEFARVISQYPLDKEIRIGGFGGEEGGLLGSRAYSKTLTPDEINRFVGEWQMDMVGTTYEPAGFFALTPDGKSNFVVQSAYDAQARLSPEDIDGLGRDDVNLQNCKLGQSDHQAFFDLGIPSSLFIWLDYNMPKAPDTCESISRGTYTTEPQYHRPDDTMDNVSAKRLQITLDVVGGAAAYNALNTVTINATGADGAKLSDTPVRANCGDGWRPVGTTDAAGRLVGVFPHATCTFEATSGRALVQQTLDVHGDRTLAMRVTLPECSSTISGTHRGALKITSGVTCLDGATVNGRITVSPGASLVSLGSTVNGGVSAIGAKDITLCGGSVNGNVAITDGQRVRIGGGPSDCAGVTVAGGLSVAGADELLILAGNSVRGVVSVTGSETRVASVVAANTVHGSLSCSTNDPGLTNYDRANIVTGQKIGQCASL</sequence>
<protein>
    <submittedName>
        <fullName evidence="2">Peptidase family M28</fullName>
    </submittedName>
</protein>
<dbReference type="Gene3D" id="3.40.630.10">
    <property type="entry name" value="Zn peptidases"/>
    <property type="match status" value="1"/>
</dbReference>
<evidence type="ECO:0000313" key="3">
    <source>
        <dbReference type="Proteomes" id="UP000186004"/>
    </source>
</evidence>
<dbReference type="RefSeq" id="WP_175649360.1">
    <property type="nucleotide sequence ID" value="NZ_FTNF01000046.1"/>
</dbReference>
<keyword evidence="3" id="KW-1185">Reference proteome</keyword>
<dbReference type="GO" id="GO:0008235">
    <property type="term" value="F:metalloexopeptidase activity"/>
    <property type="evidence" value="ECO:0007669"/>
    <property type="project" value="InterPro"/>
</dbReference>
<dbReference type="STRING" id="1198245.SAMN05444858_14611"/>
<dbReference type="PANTHER" id="PTHR12147">
    <property type="entry name" value="METALLOPEPTIDASE M28 FAMILY MEMBER"/>
    <property type="match status" value="1"/>
</dbReference>
<evidence type="ECO:0000259" key="1">
    <source>
        <dbReference type="Pfam" id="PF04389"/>
    </source>
</evidence>
<dbReference type="InterPro" id="IPR007484">
    <property type="entry name" value="Peptidase_M28"/>
</dbReference>
<dbReference type="Pfam" id="PF04389">
    <property type="entry name" value="Peptidase_M28"/>
    <property type="match status" value="1"/>
</dbReference>
<dbReference type="EMBL" id="FTNF01000046">
    <property type="protein sequence ID" value="SIS03194.1"/>
    <property type="molecule type" value="Genomic_DNA"/>
</dbReference>
<feature type="domain" description="Peptidase M28" evidence="1">
    <location>
        <begin position="248"/>
        <end position="454"/>
    </location>
</feature>
<reference evidence="2 3" key="1">
    <citation type="submission" date="2017-01" db="EMBL/GenBank/DDBJ databases">
        <authorList>
            <person name="Mah S.A."/>
            <person name="Swanson W.J."/>
            <person name="Moy G.W."/>
            <person name="Vacquier V.D."/>
        </authorList>
    </citation>
    <scope>NUCLEOTIDE SEQUENCE [LARGE SCALE GENOMIC DNA]</scope>
    <source>
        <strain evidence="2 3">DSM 45758</strain>
    </source>
</reference>